<keyword evidence="5" id="KW-0862">Zinc</keyword>
<dbReference type="InterPro" id="IPR027417">
    <property type="entry name" value="P-loop_NTPase"/>
</dbReference>
<dbReference type="CDD" id="cd00009">
    <property type="entry name" value="AAA"/>
    <property type="match status" value="1"/>
</dbReference>
<dbReference type="InterPro" id="IPR003593">
    <property type="entry name" value="AAA+_ATPase"/>
</dbReference>
<proteinExistence type="inferred from homology"/>
<dbReference type="InterPro" id="IPR045085">
    <property type="entry name" value="HLD_clamp_pol_III_gamma_tau"/>
</dbReference>
<dbReference type="GO" id="GO:0005524">
    <property type="term" value="F:ATP binding"/>
    <property type="evidence" value="ECO:0007669"/>
    <property type="project" value="UniProtKB-KW"/>
</dbReference>
<dbReference type="Gene3D" id="1.10.8.60">
    <property type="match status" value="1"/>
</dbReference>
<dbReference type="InterPro" id="IPR050238">
    <property type="entry name" value="DNA_Rep/Repair_Clamp_Loader"/>
</dbReference>
<accession>A0A2T2XEL2</accession>
<dbReference type="InterPro" id="IPR008921">
    <property type="entry name" value="DNA_pol3_clamp-load_cplx_C"/>
</dbReference>
<evidence type="ECO:0000256" key="5">
    <source>
        <dbReference type="ARBA" id="ARBA00022833"/>
    </source>
</evidence>
<comment type="caution">
    <text evidence="10">The sequence shown here is derived from an EMBL/GenBank/DDBJ whole genome shotgun (WGS) entry which is preliminary data.</text>
</comment>
<dbReference type="InterPro" id="IPR001270">
    <property type="entry name" value="ClpA/B"/>
</dbReference>
<dbReference type="NCBIfam" id="NF004046">
    <property type="entry name" value="PRK05563.1"/>
    <property type="match status" value="1"/>
</dbReference>
<evidence type="ECO:0000256" key="2">
    <source>
        <dbReference type="ARBA" id="ARBA00012417"/>
    </source>
</evidence>
<keyword evidence="4" id="KW-0547">Nucleotide-binding</keyword>
<dbReference type="Pfam" id="PF13177">
    <property type="entry name" value="DNA_pol3_delta2"/>
    <property type="match status" value="1"/>
</dbReference>
<sequence length="521" mass="58400">MSRQALYRAYRPRSFAEVVGQSRVVLTLREAVRQGRLTHAYLFSGPRGTGKTSIARILAKAVNCENLSPSGDPCLQCASCVALERGNHLDVIEIDAASNRGIDEIRDLREHLGQAPVMGKQRVYIIDEVHMLTEPAFNALLKTLEEPPEHVIFVLATTESHKLPITVLSRCQRYEFQRFRVGEIQERLRQVAMQEKIQMSPEALELLAEFGDGALRDALSLLDQVSSSVGVEITRDHIEDMVGALSPGLLEEIVFALTADDLSILIRAIDRALQEGRDPRQMLRDVARELRNLVVWRQAGPDLFPSYRRDWLARLDGMVPNNILPGVWFEALDILTEGEGRLKGGFPPQLVLELALFKTRQHLLQSDSPNNRVSRADEAGIKVVQPPSSGPSPMSPEPPPVISEKFQQALDFIRRERPSTYALVKEARCRVKGQRLELCFTFPAHLDLMKSGTHHDLLERALKHIYGDEISYTLTTESNDGPTENADVTNREPVVDAVNRSDVAISAREWFGEGIRLIGFE</sequence>
<keyword evidence="7" id="KW-0548">Nucleotidyltransferase</keyword>
<keyword evidence="7" id="KW-0808">Transferase</keyword>
<evidence type="ECO:0000256" key="6">
    <source>
        <dbReference type="ARBA" id="ARBA00022840"/>
    </source>
</evidence>
<dbReference type="SUPFAM" id="SSF52540">
    <property type="entry name" value="P-loop containing nucleoside triphosphate hydrolases"/>
    <property type="match status" value="1"/>
</dbReference>
<dbReference type="Gene3D" id="3.40.50.300">
    <property type="entry name" value="P-loop containing nucleotide triphosphate hydrolases"/>
    <property type="match status" value="1"/>
</dbReference>
<dbReference type="GO" id="GO:0009360">
    <property type="term" value="C:DNA polymerase III complex"/>
    <property type="evidence" value="ECO:0007669"/>
    <property type="project" value="InterPro"/>
</dbReference>
<evidence type="ECO:0000256" key="8">
    <source>
        <dbReference type="ARBA" id="ARBA00049244"/>
    </source>
</evidence>
<dbReference type="GO" id="GO:0003677">
    <property type="term" value="F:DNA binding"/>
    <property type="evidence" value="ECO:0007669"/>
    <property type="project" value="InterPro"/>
</dbReference>
<gene>
    <name evidence="10" type="ORF">C7B46_12480</name>
</gene>
<comment type="catalytic activity">
    <reaction evidence="8">
        <text>DNA(n) + a 2'-deoxyribonucleoside 5'-triphosphate = DNA(n+1) + diphosphate</text>
        <dbReference type="Rhea" id="RHEA:22508"/>
        <dbReference type="Rhea" id="RHEA-COMP:17339"/>
        <dbReference type="Rhea" id="RHEA-COMP:17340"/>
        <dbReference type="ChEBI" id="CHEBI:33019"/>
        <dbReference type="ChEBI" id="CHEBI:61560"/>
        <dbReference type="ChEBI" id="CHEBI:173112"/>
        <dbReference type="EC" id="2.7.7.7"/>
    </reaction>
</comment>
<dbReference type="PANTHER" id="PTHR11669:SF0">
    <property type="entry name" value="PROTEIN STICHEL-LIKE 2"/>
    <property type="match status" value="1"/>
</dbReference>
<reference evidence="10 11" key="1">
    <citation type="journal article" date="2014" name="BMC Genomics">
        <title>Comparison of environmental and isolate Sulfobacillus genomes reveals diverse carbon, sulfur, nitrogen, and hydrogen metabolisms.</title>
        <authorList>
            <person name="Justice N.B."/>
            <person name="Norman A."/>
            <person name="Brown C.T."/>
            <person name="Singh A."/>
            <person name="Thomas B.C."/>
            <person name="Banfield J.F."/>
        </authorList>
    </citation>
    <scope>NUCLEOTIDE SEQUENCE [LARGE SCALE GENOMIC DNA]</scope>
    <source>
        <strain evidence="10">AMDSBA4</strain>
    </source>
</reference>
<dbReference type="GO" id="GO:0003887">
    <property type="term" value="F:DNA-directed DNA polymerase activity"/>
    <property type="evidence" value="ECO:0007669"/>
    <property type="project" value="UniProtKB-KW"/>
</dbReference>
<dbReference type="EMBL" id="PXYW01000030">
    <property type="protein sequence ID" value="PSR32908.1"/>
    <property type="molecule type" value="Genomic_DNA"/>
</dbReference>
<dbReference type="SMART" id="SM00382">
    <property type="entry name" value="AAA"/>
    <property type="match status" value="1"/>
</dbReference>
<dbReference type="PANTHER" id="PTHR11669">
    <property type="entry name" value="REPLICATION FACTOR C / DNA POLYMERASE III GAMMA-TAU SUBUNIT"/>
    <property type="match status" value="1"/>
</dbReference>
<evidence type="ECO:0000256" key="7">
    <source>
        <dbReference type="ARBA" id="ARBA00022932"/>
    </source>
</evidence>
<dbReference type="GO" id="GO:0006261">
    <property type="term" value="P:DNA-templated DNA replication"/>
    <property type="evidence" value="ECO:0007669"/>
    <property type="project" value="TreeGrafter"/>
</dbReference>
<evidence type="ECO:0000313" key="10">
    <source>
        <dbReference type="EMBL" id="PSR32908.1"/>
    </source>
</evidence>
<dbReference type="EC" id="2.7.7.7" evidence="2"/>
<feature type="domain" description="AAA+ ATPase" evidence="9">
    <location>
        <begin position="37"/>
        <end position="180"/>
    </location>
</feature>
<keyword evidence="6" id="KW-0067">ATP-binding</keyword>
<keyword evidence="3" id="KW-0479">Metal-binding</keyword>
<dbReference type="PRINTS" id="PR00300">
    <property type="entry name" value="CLPPROTEASEA"/>
</dbReference>
<keyword evidence="7" id="KW-0239">DNA-directed DNA polymerase</keyword>
<dbReference type="SUPFAM" id="SSF48019">
    <property type="entry name" value="post-AAA+ oligomerization domain-like"/>
    <property type="match status" value="1"/>
</dbReference>
<dbReference type="GO" id="GO:0046872">
    <property type="term" value="F:metal ion binding"/>
    <property type="evidence" value="ECO:0007669"/>
    <property type="project" value="UniProtKB-KW"/>
</dbReference>
<dbReference type="CDD" id="cd18137">
    <property type="entry name" value="HLD_clamp_pol_III_gamma_tau"/>
    <property type="match status" value="1"/>
</dbReference>
<name>A0A2T2XEL2_9FIRM</name>
<organism evidence="10 11">
    <name type="scientific">Sulfobacillus benefaciens</name>
    <dbReference type="NCBI Taxonomy" id="453960"/>
    <lineage>
        <taxon>Bacteria</taxon>
        <taxon>Bacillati</taxon>
        <taxon>Bacillota</taxon>
        <taxon>Clostridia</taxon>
        <taxon>Eubacteriales</taxon>
        <taxon>Clostridiales Family XVII. Incertae Sedis</taxon>
        <taxon>Sulfobacillus</taxon>
    </lineage>
</organism>
<protein>
    <recommendedName>
        <fullName evidence="2">DNA-directed DNA polymerase</fullName>
        <ecNumber evidence="2">2.7.7.7</ecNumber>
    </recommendedName>
</protein>
<dbReference type="FunFam" id="3.40.50.300:FF:000014">
    <property type="entry name" value="DNA polymerase III subunit gamma/tau"/>
    <property type="match status" value="1"/>
</dbReference>
<dbReference type="Proteomes" id="UP000242972">
    <property type="component" value="Unassembled WGS sequence"/>
</dbReference>
<dbReference type="NCBIfam" id="TIGR02397">
    <property type="entry name" value="dnaX_nterm"/>
    <property type="match status" value="1"/>
</dbReference>
<comment type="similarity">
    <text evidence="1">Belongs to the DnaX/STICHEL family.</text>
</comment>
<evidence type="ECO:0000256" key="1">
    <source>
        <dbReference type="ARBA" id="ARBA00006360"/>
    </source>
</evidence>
<dbReference type="InterPro" id="IPR012763">
    <property type="entry name" value="DNA_pol_III_sug/sutau_N"/>
</dbReference>
<evidence type="ECO:0000313" key="11">
    <source>
        <dbReference type="Proteomes" id="UP000242972"/>
    </source>
</evidence>
<evidence type="ECO:0000259" key="9">
    <source>
        <dbReference type="SMART" id="SM00382"/>
    </source>
</evidence>
<dbReference type="FunFam" id="1.10.8.60:FF:000013">
    <property type="entry name" value="DNA polymerase III subunit gamma/tau"/>
    <property type="match status" value="1"/>
</dbReference>
<evidence type="ECO:0000256" key="4">
    <source>
        <dbReference type="ARBA" id="ARBA00022741"/>
    </source>
</evidence>
<evidence type="ECO:0000256" key="3">
    <source>
        <dbReference type="ARBA" id="ARBA00022723"/>
    </source>
</evidence>
<dbReference type="AlphaFoldDB" id="A0A2T2XEL2"/>
<dbReference type="Pfam" id="PF22608">
    <property type="entry name" value="DNAX_ATPase_lid"/>
    <property type="match status" value="1"/>
</dbReference>